<gene>
    <name evidence="1" type="ORF">CDL15_Pgr029214</name>
</gene>
<dbReference type="EMBL" id="MTKT01001946">
    <property type="protein sequence ID" value="OWM82853.1"/>
    <property type="molecule type" value="Genomic_DNA"/>
</dbReference>
<organism evidence="1 2">
    <name type="scientific">Punica granatum</name>
    <name type="common">Pomegranate</name>
    <dbReference type="NCBI Taxonomy" id="22663"/>
    <lineage>
        <taxon>Eukaryota</taxon>
        <taxon>Viridiplantae</taxon>
        <taxon>Streptophyta</taxon>
        <taxon>Embryophyta</taxon>
        <taxon>Tracheophyta</taxon>
        <taxon>Spermatophyta</taxon>
        <taxon>Magnoliopsida</taxon>
        <taxon>eudicotyledons</taxon>
        <taxon>Gunneridae</taxon>
        <taxon>Pentapetalae</taxon>
        <taxon>rosids</taxon>
        <taxon>malvids</taxon>
        <taxon>Myrtales</taxon>
        <taxon>Lythraceae</taxon>
        <taxon>Punica</taxon>
    </lineage>
</organism>
<accession>A0A218XD35</accession>
<name>A0A218XD35_PUNGR</name>
<dbReference type="AlphaFoldDB" id="A0A218XD35"/>
<evidence type="ECO:0000313" key="2">
    <source>
        <dbReference type="Proteomes" id="UP000197138"/>
    </source>
</evidence>
<dbReference type="Proteomes" id="UP000197138">
    <property type="component" value="Unassembled WGS sequence"/>
</dbReference>
<comment type="caution">
    <text evidence="1">The sequence shown here is derived from an EMBL/GenBank/DDBJ whole genome shotgun (WGS) entry which is preliminary data.</text>
</comment>
<proteinExistence type="predicted"/>
<protein>
    <submittedName>
        <fullName evidence="1">Uncharacterized protein</fullName>
    </submittedName>
</protein>
<sequence length="104" mass="10810">MHVRGARCTGRAAGVHRRRAAGVRGRAAGCTGGARALCWTRGRRAGARLDAREARGRAGRAAGLSGRAGLAAVRACARLDARACGYGCTVHPRARSSPEMRKST</sequence>
<reference evidence="2" key="1">
    <citation type="journal article" date="2017" name="Plant J.">
        <title>The pomegranate (Punica granatum L.) genome and the genomics of punicalagin biosynthesis.</title>
        <authorList>
            <person name="Qin G."/>
            <person name="Xu C."/>
            <person name="Ming R."/>
            <person name="Tang H."/>
            <person name="Guyot R."/>
            <person name="Kramer E.M."/>
            <person name="Hu Y."/>
            <person name="Yi X."/>
            <person name="Qi Y."/>
            <person name="Xu X."/>
            <person name="Gao Z."/>
            <person name="Pan H."/>
            <person name="Jian J."/>
            <person name="Tian Y."/>
            <person name="Yue Z."/>
            <person name="Xu Y."/>
        </authorList>
    </citation>
    <scope>NUCLEOTIDE SEQUENCE [LARGE SCALE GENOMIC DNA]</scope>
    <source>
        <strain evidence="2">cv. Dabenzi</strain>
    </source>
</reference>
<evidence type="ECO:0000313" key="1">
    <source>
        <dbReference type="EMBL" id="OWM82853.1"/>
    </source>
</evidence>